<proteinExistence type="predicted"/>
<dbReference type="Proteomes" id="UP000092460">
    <property type="component" value="Unassembled WGS sequence"/>
</dbReference>
<name>A0A1B0B3T9_9MUSC</name>
<accession>A0A1B0B3T9</accession>
<dbReference type="EnsemblMetazoa" id="GPPI017914-RA">
    <property type="protein sequence ID" value="GPPI017914-PA"/>
    <property type="gene ID" value="GPPI017914"/>
</dbReference>
<feature type="region of interest" description="Disordered" evidence="1">
    <location>
        <begin position="288"/>
        <end position="323"/>
    </location>
</feature>
<evidence type="ECO:0000256" key="2">
    <source>
        <dbReference type="SAM" id="Phobius"/>
    </source>
</evidence>
<dbReference type="EMBL" id="JXJN01008037">
    <property type="status" value="NOT_ANNOTATED_CDS"/>
    <property type="molecule type" value="Genomic_DNA"/>
</dbReference>
<keyword evidence="2" id="KW-1133">Transmembrane helix</keyword>
<feature type="region of interest" description="Disordered" evidence="1">
    <location>
        <begin position="48"/>
        <end position="119"/>
    </location>
</feature>
<protein>
    <submittedName>
        <fullName evidence="3">Uncharacterized protein</fullName>
    </submittedName>
</protein>
<keyword evidence="4" id="KW-1185">Reference proteome</keyword>
<evidence type="ECO:0000313" key="3">
    <source>
        <dbReference type="EnsemblMetazoa" id="GPPI017914-PA"/>
    </source>
</evidence>
<feature type="transmembrane region" description="Helical" evidence="2">
    <location>
        <begin position="252"/>
        <end position="276"/>
    </location>
</feature>
<feature type="compositionally biased region" description="Polar residues" evidence="1">
    <location>
        <begin position="48"/>
        <end position="61"/>
    </location>
</feature>
<feature type="compositionally biased region" description="Basic and acidic residues" evidence="1">
    <location>
        <begin position="302"/>
        <end position="317"/>
    </location>
</feature>
<dbReference type="AlphaFoldDB" id="A0A1B0B3T9"/>
<evidence type="ECO:0000256" key="1">
    <source>
        <dbReference type="SAM" id="MobiDB-lite"/>
    </source>
</evidence>
<reference evidence="4" key="1">
    <citation type="submission" date="2015-01" db="EMBL/GenBank/DDBJ databases">
        <authorList>
            <person name="Aksoy S."/>
            <person name="Warren W."/>
            <person name="Wilson R.K."/>
        </authorList>
    </citation>
    <scope>NUCLEOTIDE SEQUENCE [LARGE SCALE GENOMIC DNA]</scope>
    <source>
        <strain evidence="4">IAEA</strain>
    </source>
</reference>
<sequence>MERCARKMRKRMLCDLSCCSCQKCKRYRDIEKDSDIAINFERWNACSRSNQQSDDMPWNQTHSDDRPWLQPQSGDRLCGQTYADDRLWRRPQSDDRQWSPSQSDDRSKFQNPKDTVDLNPAVHAQMKANGRKSFEADNPLTEPDSSNLPSTSIVAAPAFIRNVLPEAITSLVQGPSVTRESSLNSNFMPNVQNVVRDSIRANLPNFLKNSIDINRATESKFMPSILRKLNSTELSGGSEPQSTSFGGIFCDIVGAMATTQVIVLSLIFLLTLNVCFQVMMHKRGKNMSSIRATQKVKQTSPCKDKAPTKTEKSRKSSDVPTEPFSPCKFLKRNLPRQSGGACEEKKKEEKKANSFLSFLRGPRCRTTCPPGTPKTYSFCAKFAENCPQRQARRYRRYKQANKAVNTPMTDCQGKEIYKIYEKHSYPLDMKFPPAPFIYIRDCILRRMCPRSPEETEREDCV</sequence>
<reference evidence="3" key="2">
    <citation type="submission" date="2020-05" db="UniProtKB">
        <authorList>
            <consortium name="EnsemblMetazoa"/>
        </authorList>
    </citation>
    <scope>IDENTIFICATION</scope>
    <source>
        <strain evidence="3">IAEA</strain>
    </source>
</reference>
<feature type="compositionally biased region" description="Basic and acidic residues" evidence="1">
    <location>
        <begin position="83"/>
        <end position="108"/>
    </location>
</feature>
<evidence type="ECO:0000313" key="4">
    <source>
        <dbReference type="Proteomes" id="UP000092460"/>
    </source>
</evidence>
<feature type="compositionally biased region" description="Polar residues" evidence="1">
    <location>
        <begin position="288"/>
        <end position="301"/>
    </location>
</feature>
<dbReference type="VEuPathDB" id="VectorBase:GPPI017914"/>
<organism evidence="3 4">
    <name type="scientific">Glossina palpalis gambiensis</name>
    <dbReference type="NCBI Taxonomy" id="67801"/>
    <lineage>
        <taxon>Eukaryota</taxon>
        <taxon>Metazoa</taxon>
        <taxon>Ecdysozoa</taxon>
        <taxon>Arthropoda</taxon>
        <taxon>Hexapoda</taxon>
        <taxon>Insecta</taxon>
        <taxon>Pterygota</taxon>
        <taxon>Neoptera</taxon>
        <taxon>Endopterygota</taxon>
        <taxon>Diptera</taxon>
        <taxon>Brachycera</taxon>
        <taxon>Muscomorpha</taxon>
        <taxon>Hippoboscoidea</taxon>
        <taxon>Glossinidae</taxon>
        <taxon>Glossina</taxon>
    </lineage>
</organism>
<keyword evidence="2" id="KW-0472">Membrane</keyword>
<keyword evidence="2" id="KW-0812">Transmembrane</keyword>